<keyword evidence="2" id="KW-1185">Reference proteome</keyword>
<gene>
    <name evidence="1" type="ORF">BN1221_03474</name>
</gene>
<evidence type="ECO:0000313" key="1">
    <source>
        <dbReference type="EMBL" id="CPR18912.1"/>
    </source>
</evidence>
<sequence>MNEIFSIKKLFAPSASYFREGVERCIGEFSQQKDEVNAFNKDALENAFSTLIIPEKPASV</sequence>
<dbReference type="STRING" id="1109412.BN1221_03474"/>
<reference evidence="2" key="1">
    <citation type="submission" date="2015-01" db="EMBL/GenBank/DDBJ databases">
        <authorList>
            <person name="Paterson Steve"/>
        </authorList>
    </citation>
    <scope>NUCLEOTIDE SEQUENCE [LARGE SCALE GENOMIC DNA]</scope>
    <source>
        <strain evidence="2">OBR1</strain>
    </source>
</reference>
<dbReference type="Proteomes" id="UP000044377">
    <property type="component" value="Unassembled WGS sequence"/>
</dbReference>
<name>A0A0G4JZ42_9GAMM</name>
<accession>A0A0G4JZ42</accession>
<organism evidence="1 2">
    <name type="scientific">Brenneria goodwinii</name>
    <dbReference type="NCBI Taxonomy" id="1109412"/>
    <lineage>
        <taxon>Bacteria</taxon>
        <taxon>Pseudomonadati</taxon>
        <taxon>Pseudomonadota</taxon>
        <taxon>Gammaproteobacteria</taxon>
        <taxon>Enterobacterales</taxon>
        <taxon>Pectobacteriaceae</taxon>
        <taxon>Brenneria</taxon>
    </lineage>
</organism>
<dbReference type="OrthoDB" id="9803665at2"/>
<dbReference type="AlphaFoldDB" id="A0A0G4JZ42"/>
<dbReference type="EMBL" id="CGIG01000001">
    <property type="protein sequence ID" value="CPR18912.1"/>
    <property type="molecule type" value="Genomic_DNA"/>
</dbReference>
<evidence type="ECO:0000313" key="2">
    <source>
        <dbReference type="Proteomes" id="UP000044377"/>
    </source>
</evidence>
<dbReference type="RefSeq" id="WP_048638333.1">
    <property type="nucleotide sequence ID" value="NZ_CGIG01000001.1"/>
</dbReference>
<proteinExistence type="predicted"/>
<protein>
    <submittedName>
        <fullName evidence="1">Uncharacterized protein</fullName>
    </submittedName>
</protein>